<dbReference type="Gene3D" id="3.10.129.10">
    <property type="entry name" value="Hotdog Thioesterase"/>
    <property type="match status" value="1"/>
</dbReference>
<name>A0A6V8KNE7_9ACTN</name>
<dbReference type="InterPro" id="IPR039375">
    <property type="entry name" value="NodN-like"/>
</dbReference>
<evidence type="ECO:0000256" key="1">
    <source>
        <dbReference type="ARBA" id="ARBA00005254"/>
    </source>
</evidence>
<dbReference type="Pfam" id="PF01575">
    <property type="entry name" value="MaoC_dehydratas"/>
    <property type="match status" value="1"/>
</dbReference>
<dbReference type="InterPro" id="IPR002539">
    <property type="entry name" value="MaoC-like_dom"/>
</dbReference>
<dbReference type="PANTHER" id="PTHR42993">
    <property type="entry name" value="MAOC-LIKE DEHYDRATASE DOMAIN-CONTAINING PROTEIN"/>
    <property type="match status" value="1"/>
</dbReference>
<dbReference type="EMBL" id="BLPF01000003">
    <property type="protein sequence ID" value="GFJ83416.1"/>
    <property type="molecule type" value="Genomic_DNA"/>
</dbReference>
<sequence length="151" mass="16374">MRTVHGLEELTSLAGTTLGPGDWWEITQDRIDRFADATDDHQWIHVDPERASGGPFGGTIAHGYLTVSLLVPMWSELLRIDGIGMGVNYGLNKVRFPAPLPVGSKIRLHARVESVRVAAAGAVDLTVAMTVEREGGDKPVAAAEVIYRYVP</sequence>
<dbReference type="InterPro" id="IPR029069">
    <property type="entry name" value="HotDog_dom_sf"/>
</dbReference>
<evidence type="ECO:0000313" key="4">
    <source>
        <dbReference type="Proteomes" id="UP000482800"/>
    </source>
</evidence>
<dbReference type="CDD" id="cd03450">
    <property type="entry name" value="NodN"/>
    <property type="match status" value="1"/>
</dbReference>
<dbReference type="RefSeq" id="WP_173065859.1">
    <property type="nucleotide sequence ID" value="NZ_BAABGO010000044.1"/>
</dbReference>
<proteinExistence type="inferred from homology"/>
<organism evidence="3 4">
    <name type="scientific">Phytohabitans houttuyneae</name>
    <dbReference type="NCBI Taxonomy" id="1076126"/>
    <lineage>
        <taxon>Bacteria</taxon>
        <taxon>Bacillati</taxon>
        <taxon>Actinomycetota</taxon>
        <taxon>Actinomycetes</taxon>
        <taxon>Micromonosporales</taxon>
        <taxon>Micromonosporaceae</taxon>
    </lineage>
</organism>
<feature type="domain" description="MaoC-like" evidence="2">
    <location>
        <begin position="14"/>
        <end position="120"/>
    </location>
</feature>
<gene>
    <name evidence="3" type="ORF">Phou_075960</name>
</gene>
<dbReference type="SUPFAM" id="SSF54637">
    <property type="entry name" value="Thioesterase/thiol ester dehydrase-isomerase"/>
    <property type="match status" value="1"/>
</dbReference>
<accession>A0A6V8KNE7</accession>
<reference evidence="3 4" key="1">
    <citation type="submission" date="2020-03" db="EMBL/GenBank/DDBJ databases">
        <title>Whole genome shotgun sequence of Phytohabitans houttuyneae NBRC 108639.</title>
        <authorList>
            <person name="Komaki H."/>
            <person name="Tamura T."/>
        </authorList>
    </citation>
    <scope>NUCLEOTIDE SEQUENCE [LARGE SCALE GENOMIC DNA]</scope>
    <source>
        <strain evidence="3 4">NBRC 108639</strain>
    </source>
</reference>
<keyword evidence="4" id="KW-1185">Reference proteome</keyword>
<comment type="similarity">
    <text evidence="1">Belongs to the enoyl-CoA hydratase/isomerase family.</text>
</comment>
<protein>
    <submittedName>
        <fullName evidence="3">MaoC family dehydratase</fullName>
    </submittedName>
</protein>
<comment type="caution">
    <text evidence="3">The sequence shown here is derived from an EMBL/GenBank/DDBJ whole genome shotgun (WGS) entry which is preliminary data.</text>
</comment>
<dbReference type="PANTHER" id="PTHR42993:SF1">
    <property type="entry name" value="MAOC-LIKE DEHYDRATASE DOMAIN-CONTAINING PROTEIN"/>
    <property type="match status" value="1"/>
</dbReference>
<evidence type="ECO:0000313" key="3">
    <source>
        <dbReference type="EMBL" id="GFJ83416.1"/>
    </source>
</evidence>
<reference evidence="3 4" key="2">
    <citation type="submission" date="2020-03" db="EMBL/GenBank/DDBJ databases">
        <authorList>
            <person name="Ichikawa N."/>
            <person name="Kimura A."/>
            <person name="Kitahashi Y."/>
            <person name="Uohara A."/>
        </authorList>
    </citation>
    <scope>NUCLEOTIDE SEQUENCE [LARGE SCALE GENOMIC DNA]</scope>
    <source>
        <strain evidence="3 4">NBRC 108639</strain>
    </source>
</reference>
<dbReference type="AlphaFoldDB" id="A0A6V8KNE7"/>
<dbReference type="Proteomes" id="UP000482800">
    <property type="component" value="Unassembled WGS sequence"/>
</dbReference>
<evidence type="ECO:0000259" key="2">
    <source>
        <dbReference type="Pfam" id="PF01575"/>
    </source>
</evidence>